<evidence type="ECO:0000256" key="8">
    <source>
        <dbReference type="SAM" id="MobiDB-lite"/>
    </source>
</evidence>
<dbReference type="GeneID" id="112691294"/>
<evidence type="ECO:0000313" key="10">
    <source>
        <dbReference type="RefSeq" id="XP_025421248.1"/>
    </source>
</evidence>
<evidence type="ECO:0000256" key="2">
    <source>
        <dbReference type="ARBA" id="ARBA00022670"/>
    </source>
</evidence>
<evidence type="ECO:0000256" key="3">
    <source>
        <dbReference type="ARBA" id="ARBA00022801"/>
    </source>
</evidence>
<dbReference type="PANTHER" id="PTHR28631:SF1">
    <property type="entry name" value="ACTIN MATURATION PROTEASE"/>
    <property type="match status" value="1"/>
</dbReference>
<keyword evidence="9" id="KW-1185">Reference proteome</keyword>
<dbReference type="OrthoDB" id="198816at2759"/>
<dbReference type="RefSeq" id="XP_025421248.1">
    <property type="nucleotide sequence ID" value="XM_025565463.1"/>
</dbReference>
<organism evidence="9 10">
    <name type="scientific">Sipha flava</name>
    <name type="common">yellow sugarcane aphid</name>
    <dbReference type="NCBI Taxonomy" id="143950"/>
    <lineage>
        <taxon>Eukaryota</taxon>
        <taxon>Metazoa</taxon>
        <taxon>Ecdysozoa</taxon>
        <taxon>Arthropoda</taxon>
        <taxon>Hexapoda</taxon>
        <taxon>Insecta</taxon>
        <taxon>Pterygota</taxon>
        <taxon>Neoptera</taxon>
        <taxon>Paraneoptera</taxon>
        <taxon>Hemiptera</taxon>
        <taxon>Sternorrhyncha</taxon>
        <taxon>Aphidomorpha</taxon>
        <taxon>Aphidoidea</taxon>
        <taxon>Aphididae</taxon>
        <taxon>Sipha</taxon>
    </lineage>
</organism>
<evidence type="ECO:0000256" key="4">
    <source>
        <dbReference type="ARBA" id="ARBA00034725"/>
    </source>
</evidence>
<dbReference type="PANTHER" id="PTHR28631">
    <property type="entry name" value="UPF0692 PROTEIN C19ORF54"/>
    <property type="match status" value="1"/>
</dbReference>
<feature type="region of interest" description="Disordered" evidence="8">
    <location>
        <begin position="942"/>
        <end position="1005"/>
    </location>
</feature>
<dbReference type="AlphaFoldDB" id="A0A8B8GE75"/>
<evidence type="ECO:0000256" key="5">
    <source>
        <dbReference type="ARBA" id="ARBA00034848"/>
    </source>
</evidence>
<protein>
    <recommendedName>
        <fullName evidence="5">Actin maturation protease</fullName>
    </recommendedName>
    <alternativeName>
        <fullName evidence="6">Actin aminopeptidase ACTMAP</fullName>
    </alternativeName>
</protein>
<evidence type="ECO:0000256" key="7">
    <source>
        <dbReference type="ARBA" id="ARBA00049041"/>
    </source>
</evidence>
<evidence type="ECO:0000256" key="6">
    <source>
        <dbReference type="ARBA" id="ARBA00034908"/>
    </source>
</evidence>
<feature type="region of interest" description="Disordered" evidence="8">
    <location>
        <begin position="1"/>
        <end position="35"/>
    </location>
</feature>
<comment type="catalytic activity">
    <reaction evidence="7">
        <text>N-terminal N(alpha)-acetyl-L-cysteinyl-L-aspartyl-[protein] + H2O = N-terminal L-aspartyl-[protein] + N-acetyl-L-cysteine</text>
        <dbReference type="Rhea" id="RHEA:74579"/>
        <dbReference type="Rhea" id="RHEA-COMP:12669"/>
        <dbReference type="Rhea" id="RHEA-COMP:18395"/>
        <dbReference type="ChEBI" id="CHEBI:15377"/>
        <dbReference type="ChEBI" id="CHEBI:64720"/>
        <dbReference type="ChEBI" id="CHEBI:78236"/>
        <dbReference type="ChEBI" id="CHEBI:193599"/>
    </reaction>
    <physiologicalReaction direction="left-to-right" evidence="7">
        <dbReference type="Rhea" id="RHEA:74580"/>
    </physiologicalReaction>
</comment>
<keyword evidence="1" id="KW-0031">Aminopeptidase</keyword>
<accession>A0A8B8GE75</accession>
<feature type="compositionally biased region" description="Basic and acidic residues" evidence="8">
    <location>
        <begin position="961"/>
        <end position="972"/>
    </location>
</feature>
<feature type="compositionally biased region" description="Acidic residues" evidence="8">
    <location>
        <begin position="16"/>
        <end position="28"/>
    </location>
</feature>
<dbReference type="GO" id="GO:0004177">
    <property type="term" value="F:aminopeptidase activity"/>
    <property type="evidence" value="ECO:0007669"/>
    <property type="project" value="UniProtKB-KW"/>
</dbReference>
<feature type="region of interest" description="Disordered" evidence="8">
    <location>
        <begin position="243"/>
        <end position="267"/>
    </location>
</feature>
<comment type="similarity">
    <text evidence="4">Belongs to the ACTMAP family.</text>
</comment>
<keyword evidence="3" id="KW-0378">Hydrolase</keyword>
<evidence type="ECO:0000313" key="9">
    <source>
        <dbReference type="Proteomes" id="UP000694846"/>
    </source>
</evidence>
<feature type="compositionally biased region" description="Basic residues" evidence="8">
    <location>
        <begin position="942"/>
        <end position="952"/>
    </location>
</feature>
<reference evidence="10" key="1">
    <citation type="submission" date="2025-08" db="UniProtKB">
        <authorList>
            <consortium name="RefSeq"/>
        </authorList>
    </citation>
    <scope>IDENTIFICATION</scope>
    <source>
        <tissue evidence="10">Whole body</tissue>
    </source>
</reference>
<evidence type="ECO:0000256" key="1">
    <source>
        <dbReference type="ARBA" id="ARBA00022438"/>
    </source>
</evidence>
<feature type="compositionally biased region" description="Low complexity" evidence="8">
    <location>
        <begin position="975"/>
        <end position="1005"/>
    </location>
</feature>
<dbReference type="Proteomes" id="UP000694846">
    <property type="component" value="Unplaced"/>
</dbReference>
<gene>
    <name evidence="10" type="primary">LOC112691294</name>
</gene>
<feature type="region of interest" description="Disordered" evidence="8">
    <location>
        <begin position="75"/>
        <end position="104"/>
    </location>
</feature>
<dbReference type="GO" id="GO:0006508">
    <property type="term" value="P:proteolysis"/>
    <property type="evidence" value="ECO:0007669"/>
    <property type="project" value="UniProtKB-KW"/>
</dbReference>
<proteinExistence type="inferred from homology"/>
<keyword evidence="2" id="KW-0645">Protease</keyword>
<dbReference type="InterPro" id="IPR040043">
    <property type="entry name" value="ACTMAP"/>
</dbReference>
<sequence length="1005" mass="113908">MDQGSSGIRDFKAEISDPEQAEEADEAEQSTVNENHTVLNFRTVRRSIPQITNTLEMQMMQKFLTQYEFQDSGPIMINSTDDFDPWTNSDESDDEQRTLERTGRGPNKVFLSRPIITDIPPFNGSWTRCFLRMPDDRNYAVNSGGPIHVDGVEVPWPGYVASAGPMVDWIVVTSWPAASGREAWRQVFVASVLRDENFQTGDPLDIRLGFADHPFLFPTLRPMPNVAYAALNAAGQIPQHWFPDPGTDGDSEWDGYSPGGGDSGDDGYRPGVTCDLIPVTDSSCSCESDPEVQPRNRLHVLRPGTGLTAADRSKLKDFDAYLRTYHLGRRIRRLGRRARREARDALDGQPVDEQELAELQSAAGREARRKCIELWHRDVEVSGNHRAVHKVRRHIARLKDARSISFAMLRLIEQLTTLRLLNLRLTLRWQTFETWKHFYCDPVDAPPLKLFGWLSPVKLPEQNEVCCGETVLMSLRPLTFYEAAIGDTSTTTSDIFDNYLEITNATDRKGTVDDSLKYRLHLDWLNYVGALEPCCVRKLIEPPTYEALKIYALTLGYSNYDQVLDVMSMTDLMNLQHTGRYKIKLIDRVELIKHERPLTQQFSATSNNSEDRNTDVYNNDDVIVIDDNNENNHYFSPIPEEGRLGCSEPNDWVSGNNERLQAYTGDRFVNTNDEVENRNESMSDLSTDDFYISGTDPLWSCTLVNQLKQGFLIAICLDIDASKNIPIMNGGKNAHWALLCGVIIGKPYDEIEENPSTCPSSCYVNYPHEPVRMNFDDMDDSSDDETLKLDKNWNDDTKDYCLCETGELKVDPQYVWVFVKHGNPLGNYNVWPLLDVIKSNNQIGLTDGNGHLSLSANKYISFEPVRQPKTVTNNIHCSKPFTKIDPLSPVQLFFSMKSHPVPFKPIGMAALRHEIVSTLRAQTNGPRTSTFMPQNRRFWRMARPRRRLRRRPVSQVSESESMLHRSTEEHLPRTSSSSRQSSSVEMSIAARPVSTSSSSCASESG</sequence>
<name>A0A8B8GE75_9HEMI</name>